<protein>
    <recommendedName>
        <fullName evidence="4">DUF3955 domain-containing protein</fullName>
    </recommendedName>
</protein>
<dbReference type="Proteomes" id="UP001321580">
    <property type="component" value="Unassembled WGS sequence"/>
</dbReference>
<evidence type="ECO:0000256" key="1">
    <source>
        <dbReference type="SAM" id="Phobius"/>
    </source>
</evidence>
<evidence type="ECO:0000313" key="2">
    <source>
        <dbReference type="EMBL" id="MDI9238487.1"/>
    </source>
</evidence>
<feature type="transmembrane region" description="Helical" evidence="1">
    <location>
        <begin position="7"/>
        <end position="28"/>
    </location>
</feature>
<keyword evidence="1" id="KW-0472">Membrane</keyword>
<comment type="caution">
    <text evidence="2">The sequence shown here is derived from an EMBL/GenBank/DDBJ whole genome shotgun (WGS) entry which is preliminary data.</text>
</comment>
<proteinExistence type="predicted"/>
<gene>
    <name evidence="2" type="ORF">QLQ15_06115</name>
</gene>
<sequence>MKSIRILAGWLCIVAGFAVMILMSFGVLDPASSPNSGDSLMPLVVGMLPSVTFGIGIFALGVWLLSTARRR</sequence>
<dbReference type="RefSeq" id="WP_283211945.1">
    <property type="nucleotide sequence ID" value="NZ_JASGBI010000001.1"/>
</dbReference>
<accession>A0ABT6XEC0</accession>
<feature type="transmembrane region" description="Helical" evidence="1">
    <location>
        <begin position="40"/>
        <end position="65"/>
    </location>
</feature>
<reference evidence="2 3" key="1">
    <citation type="submission" date="2023-05" db="EMBL/GenBank/DDBJ databases">
        <title>Lysobacter sp. strain LF1 Genome sequencing and assembly.</title>
        <authorList>
            <person name="Jung Y."/>
        </authorList>
    </citation>
    <scope>NUCLEOTIDE SEQUENCE [LARGE SCALE GENOMIC DNA]</scope>
    <source>
        <strain evidence="2 3">LF1</strain>
    </source>
</reference>
<keyword evidence="3" id="KW-1185">Reference proteome</keyword>
<dbReference type="EMBL" id="JASGBI010000001">
    <property type="protein sequence ID" value="MDI9238487.1"/>
    <property type="molecule type" value="Genomic_DNA"/>
</dbReference>
<keyword evidence="1" id="KW-0812">Transmembrane</keyword>
<evidence type="ECO:0000313" key="3">
    <source>
        <dbReference type="Proteomes" id="UP001321580"/>
    </source>
</evidence>
<name>A0ABT6XEC0_9GAMM</name>
<evidence type="ECO:0008006" key="4">
    <source>
        <dbReference type="Google" id="ProtNLM"/>
    </source>
</evidence>
<keyword evidence="1" id="KW-1133">Transmembrane helix</keyword>
<organism evidence="2 3">
    <name type="scientific">Lysobacter stagni</name>
    <dbReference type="NCBI Taxonomy" id="3045172"/>
    <lineage>
        <taxon>Bacteria</taxon>
        <taxon>Pseudomonadati</taxon>
        <taxon>Pseudomonadota</taxon>
        <taxon>Gammaproteobacteria</taxon>
        <taxon>Lysobacterales</taxon>
        <taxon>Lysobacteraceae</taxon>
        <taxon>Lysobacter</taxon>
    </lineage>
</organism>